<dbReference type="SMR" id="Q7YTR5"/>
<evidence type="ECO:0000313" key="4">
    <source>
        <dbReference type="WormBase" id="C27A7.9"/>
    </source>
</evidence>
<sequence>MCRLTILVLSAVLFAAVHSQNCTWSNWAAWTTCSDSCGNCGNQTRARSCSSQTASCICTGNTTELQTCNNDVCIFPRKSCCSGQPASLQGFFKCS</sequence>
<dbReference type="Proteomes" id="UP000001940">
    <property type="component" value="Chromosome V"/>
</dbReference>
<dbReference type="PANTHER" id="PTHR31507">
    <property type="entry name" value="PROTEIN CBG15923"/>
    <property type="match status" value="1"/>
</dbReference>
<dbReference type="Gene3D" id="2.20.100.10">
    <property type="entry name" value="Thrombospondin type-1 (TSP1) repeat"/>
    <property type="match status" value="1"/>
</dbReference>
<dbReference type="PANTHER" id="PTHR31507:SF10">
    <property type="entry name" value="SHKT DOMAIN-CONTAINING PROTEIN"/>
    <property type="match status" value="1"/>
</dbReference>
<dbReference type="CTD" id="3565527"/>
<keyword evidence="3" id="KW-1185">Reference proteome</keyword>
<dbReference type="HOGENOM" id="CLU_2361603_0_0_1"/>
<dbReference type="PhylomeDB" id="Q7YTR5"/>
<dbReference type="PROSITE" id="PS50092">
    <property type="entry name" value="TSP1"/>
    <property type="match status" value="1"/>
</dbReference>
<dbReference type="KEGG" id="cel:CELE_C27A7.9"/>
<dbReference type="PaxDb" id="6239-C27A7.9"/>
<gene>
    <name evidence="2 4" type="ORF">C27A7.9</name>
    <name evidence="2" type="ORF">CELE_C27A7.9</name>
</gene>
<dbReference type="Bgee" id="WBGene00007759">
    <property type="expression patterns" value="Expressed in adult organism"/>
</dbReference>
<dbReference type="PRINTS" id="PR01705">
    <property type="entry name" value="TSP1REPEAT"/>
</dbReference>
<dbReference type="OrthoDB" id="5856017at2759"/>
<reference evidence="2 3" key="1">
    <citation type="journal article" date="1998" name="Science">
        <title>Genome sequence of the nematode C. elegans: a platform for investigating biology.</title>
        <authorList>
            <consortium name="The C. elegans sequencing consortium"/>
            <person name="Sulson J.E."/>
            <person name="Waterston R."/>
        </authorList>
    </citation>
    <scope>NUCLEOTIDE SEQUENCE [LARGE SCALE GENOMIC DNA]</scope>
    <source>
        <strain evidence="2 3">Bristol N2</strain>
    </source>
</reference>
<dbReference type="InParanoid" id="Q7YTR5"/>
<dbReference type="InterPro" id="IPR036383">
    <property type="entry name" value="TSP1_rpt_sf"/>
</dbReference>
<name>Q7YTR5_CAEEL</name>
<dbReference type="AlphaFoldDB" id="Q7YTR5"/>
<dbReference type="GeneID" id="3565527"/>
<dbReference type="FunCoup" id="Q7YTR5">
    <property type="interactions" value="80"/>
</dbReference>
<organism evidence="2 3">
    <name type="scientific">Caenorhabditis elegans</name>
    <dbReference type="NCBI Taxonomy" id="6239"/>
    <lineage>
        <taxon>Eukaryota</taxon>
        <taxon>Metazoa</taxon>
        <taxon>Ecdysozoa</taxon>
        <taxon>Nematoda</taxon>
        <taxon>Chromadorea</taxon>
        <taxon>Rhabditida</taxon>
        <taxon>Rhabditina</taxon>
        <taxon>Rhabditomorpha</taxon>
        <taxon>Rhabditoidea</taxon>
        <taxon>Rhabditidae</taxon>
        <taxon>Peloderinae</taxon>
        <taxon>Caenorhabditis</taxon>
    </lineage>
</organism>
<dbReference type="InterPro" id="IPR000884">
    <property type="entry name" value="TSP1_rpt"/>
</dbReference>
<keyword evidence="1" id="KW-0732">Signal</keyword>
<dbReference type="UCSC" id="C27A7.9">
    <property type="organism name" value="c. elegans"/>
</dbReference>
<accession>Q7YTR5</accession>
<dbReference type="Pfam" id="PF00090">
    <property type="entry name" value="TSP_1"/>
    <property type="match status" value="1"/>
</dbReference>
<evidence type="ECO:0000313" key="2">
    <source>
        <dbReference type="EMBL" id="CAE17709.1"/>
    </source>
</evidence>
<protein>
    <submittedName>
        <fullName evidence="2">ShKT domain-containing protein</fullName>
    </submittedName>
</protein>
<dbReference type="EMBL" id="BX284605">
    <property type="protein sequence ID" value="CAE17709.1"/>
    <property type="molecule type" value="Genomic_DNA"/>
</dbReference>
<evidence type="ECO:0000256" key="1">
    <source>
        <dbReference type="SAM" id="SignalP"/>
    </source>
</evidence>
<dbReference type="WormBase" id="C27A7.9">
    <property type="protein sequence ID" value="CE34712"/>
    <property type="gene ID" value="WBGene00007759"/>
</dbReference>
<feature type="chain" id="PRO_5004295335" evidence="1">
    <location>
        <begin position="20"/>
        <end position="95"/>
    </location>
</feature>
<feature type="signal peptide" evidence="1">
    <location>
        <begin position="1"/>
        <end position="19"/>
    </location>
</feature>
<evidence type="ECO:0000313" key="3">
    <source>
        <dbReference type="Proteomes" id="UP000001940"/>
    </source>
</evidence>
<proteinExistence type="predicted"/>
<dbReference type="SUPFAM" id="SSF82895">
    <property type="entry name" value="TSP-1 type 1 repeat"/>
    <property type="match status" value="1"/>
</dbReference>
<dbReference type="SMART" id="SM00209">
    <property type="entry name" value="TSP1"/>
    <property type="match status" value="1"/>
</dbReference>
<dbReference type="AGR" id="WB:WBGene00007759"/>
<dbReference type="RefSeq" id="NP_001023684.1">
    <property type="nucleotide sequence ID" value="NM_001028513.1"/>
</dbReference>